<feature type="non-terminal residue" evidence="4">
    <location>
        <position position="84"/>
    </location>
</feature>
<protein>
    <recommendedName>
        <fullName evidence="3">Carbohydrate kinase FGGY N-terminal domain-containing protein</fullName>
    </recommendedName>
</protein>
<evidence type="ECO:0000256" key="2">
    <source>
        <dbReference type="ARBA" id="ARBA00022777"/>
    </source>
</evidence>
<gene>
    <name evidence="4" type="ORF">S01H4_46709</name>
</gene>
<dbReference type="Pfam" id="PF00370">
    <property type="entry name" value="FGGY_N"/>
    <property type="match status" value="1"/>
</dbReference>
<accession>X1C9Y8</accession>
<organism evidence="4">
    <name type="scientific">marine sediment metagenome</name>
    <dbReference type="NCBI Taxonomy" id="412755"/>
    <lineage>
        <taxon>unclassified sequences</taxon>
        <taxon>metagenomes</taxon>
        <taxon>ecological metagenomes</taxon>
    </lineage>
</organism>
<dbReference type="SUPFAM" id="SSF53067">
    <property type="entry name" value="Actin-like ATPase domain"/>
    <property type="match status" value="1"/>
</dbReference>
<evidence type="ECO:0000313" key="4">
    <source>
        <dbReference type="EMBL" id="GAG93198.1"/>
    </source>
</evidence>
<name>X1C9Y8_9ZZZZ</name>
<keyword evidence="1" id="KW-0808">Transferase</keyword>
<dbReference type="Gene3D" id="3.30.420.40">
    <property type="match status" value="1"/>
</dbReference>
<evidence type="ECO:0000259" key="3">
    <source>
        <dbReference type="Pfam" id="PF00370"/>
    </source>
</evidence>
<reference evidence="4" key="1">
    <citation type="journal article" date="2014" name="Front. Microbiol.">
        <title>High frequency of phylogenetically diverse reductive dehalogenase-homologous genes in deep subseafloor sedimentary metagenomes.</title>
        <authorList>
            <person name="Kawai M."/>
            <person name="Futagami T."/>
            <person name="Toyoda A."/>
            <person name="Takaki Y."/>
            <person name="Nishi S."/>
            <person name="Hori S."/>
            <person name="Arai W."/>
            <person name="Tsubouchi T."/>
            <person name="Morono Y."/>
            <person name="Uchiyama I."/>
            <person name="Ito T."/>
            <person name="Fujiyama A."/>
            <person name="Inagaki F."/>
            <person name="Takami H."/>
        </authorList>
    </citation>
    <scope>NUCLEOTIDE SEQUENCE</scope>
    <source>
        <strain evidence="4">Expedition CK06-06</strain>
    </source>
</reference>
<dbReference type="PANTHER" id="PTHR43095">
    <property type="entry name" value="SUGAR KINASE"/>
    <property type="match status" value="1"/>
</dbReference>
<proteinExistence type="predicted"/>
<dbReference type="GO" id="GO:0016301">
    <property type="term" value="F:kinase activity"/>
    <property type="evidence" value="ECO:0007669"/>
    <property type="project" value="UniProtKB-KW"/>
</dbReference>
<dbReference type="GO" id="GO:0005975">
    <property type="term" value="P:carbohydrate metabolic process"/>
    <property type="evidence" value="ECO:0007669"/>
    <property type="project" value="InterPro"/>
</dbReference>
<dbReference type="EMBL" id="BART01026133">
    <property type="protein sequence ID" value="GAG93198.1"/>
    <property type="molecule type" value="Genomic_DNA"/>
</dbReference>
<dbReference type="InterPro" id="IPR043129">
    <property type="entry name" value="ATPase_NBD"/>
</dbReference>
<sequence>MSDLICVFDVGTTGTRTIVFDINGKEMARDYEEYQIPKQPVGISEQDPLIWWNAIKKTCNYVSQKVNTNDIVGISVASLRETLT</sequence>
<keyword evidence="2" id="KW-0418">Kinase</keyword>
<feature type="domain" description="Carbohydrate kinase FGGY N-terminal" evidence="3">
    <location>
        <begin position="5"/>
        <end position="83"/>
    </location>
</feature>
<evidence type="ECO:0000256" key="1">
    <source>
        <dbReference type="ARBA" id="ARBA00022679"/>
    </source>
</evidence>
<dbReference type="InterPro" id="IPR018484">
    <property type="entry name" value="FGGY_N"/>
</dbReference>
<dbReference type="AlphaFoldDB" id="X1C9Y8"/>
<comment type="caution">
    <text evidence="4">The sequence shown here is derived from an EMBL/GenBank/DDBJ whole genome shotgun (WGS) entry which is preliminary data.</text>
</comment>
<dbReference type="PANTHER" id="PTHR43095:SF5">
    <property type="entry name" value="XYLULOSE KINASE"/>
    <property type="match status" value="1"/>
</dbReference>
<dbReference type="InterPro" id="IPR050406">
    <property type="entry name" value="FGGY_Carb_Kinase"/>
</dbReference>